<dbReference type="GO" id="GO:0006516">
    <property type="term" value="P:glycoprotein catabolic process"/>
    <property type="evidence" value="ECO:0007669"/>
    <property type="project" value="TreeGrafter"/>
</dbReference>
<dbReference type="Gene3D" id="1.20.1050.60">
    <property type="entry name" value="alpha-1,2-mannosidase"/>
    <property type="match status" value="1"/>
</dbReference>
<accession>A0A1I0AME7</accession>
<dbReference type="GO" id="GO:0000224">
    <property type="term" value="F:peptide-N4-(N-acetyl-beta-glucosaminyl)asparagine amidase activity"/>
    <property type="evidence" value="ECO:0007669"/>
    <property type="project" value="TreeGrafter"/>
</dbReference>
<reference evidence="7 8" key="1">
    <citation type="submission" date="2016-10" db="EMBL/GenBank/DDBJ databases">
        <authorList>
            <person name="de Groot N.N."/>
        </authorList>
    </citation>
    <scope>NUCLEOTIDE SEQUENCE [LARGE SCALE GENOMIC DNA]</scope>
    <source>
        <strain evidence="7 8">DSM 25947</strain>
    </source>
</reference>
<protein>
    <submittedName>
        <fullName evidence="7">Alpha-1,2-mannosidase, putative</fullName>
    </submittedName>
</protein>
<feature type="chain" id="PRO_5010357642" evidence="4">
    <location>
        <begin position="40"/>
        <end position="761"/>
    </location>
</feature>
<dbReference type="InterPro" id="IPR050883">
    <property type="entry name" value="PNGase"/>
</dbReference>
<keyword evidence="3" id="KW-0106">Calcium</keyword>
<dbReference type="Pfam" id="PF17678">
    <property type="entry name" value="Glyco_hydro_92N"/>
    <property type="match status" value="1"/>
</dbReference>
<dbReference type="FunFam" id="1.20.1050.60:FF:000001">
    <property type="entry name" value="Putative alpha-1,2-mannosidase"/>
    <property type="match status" value="1"/>
</dbReference>
<dbReference type="Proteomes" id="UP000181981">
    <property type="component" value="Unassembled WGS sequence"/>
</dbReference>
<evidence type="ECO:0000256" key="1">
    <source>
        <dbReference type="ARBA" id="ARBA00001913"/>
    </source>
</evidence>
<sequence>MVIFALCKIFKNCNTKMNNLKKIALQLFAFLFCAHTISAQTPADWVNPFIGTTNYGTTNPGAVVPRGMVSVVPFNVSGNSPLNQTDKDNGWWSTPYSWDNKYFTGYSHVNLSGVGCPELGVILLMPTTGAVNGDFREYGSEMSEQVAHPGYYSTYLNKYGINTEVSATERTGISRFSFPAGQSNILIDLGNGLTNESGASIKIVNNREIEGWRMTGTFCYNDGTERPVYFVARFSKPAEEFGVWKKMPKMGPEAAWSATSNKIKYYKNFKAEMAGDSIGSWFTFNTKANEEILVEVGISYVSIENARLNLNFESQNFDFEATRKQAEEKWNEALSTITVKGGTDDQKTVFYTGLYHIQIHPNILSDVNGQYPAMESFEIKTHPNGERYTTFSLWDTYRNLHPFMSLAFPQQQLNVVQSMLEMYDESGWLPRWELNSTETHVMEGDPALPVIVDTWFRGIRDFDIEKAYEAMYKSATTPGAENKIRPDIDHYISHGYVPLMSQFDNSVSHALEYYIADWNLAQLAKELGKDADYERFLKQSRGYKNYYDTEFGIIRPKLQNGEFMPGFNPRQGENFEPSPGFHEGNAYQYTFCAHHDMDGMIALNGGKKNFVTKLQAIFDDGHFDMANEPDIHYPWLFNYIKGEEWRAQKELNRLMATYFKNAPDGLPGNDDTGTMSTWIVYAMMGIYPVLPGDMNYAIASPVFDEVKIQLDQNFYPGSEIIIKKSGAGDKIKDISLNGKKQKSFFIHHTDLVKGGVLEINF</sequence>
<comment type="cofactor">
    <cofactor evidence="1">
        <name>Ca(2+)</name>
        <dbReference type="ChEBI" id="CHEBI:29108"/>
    </cofactor>
</comment>
<dbReference type="SUPFAM" id="SSF48208">
    <property type="entry name" value="Six-hairpin glycosidases"/>
    <property type="match status" value="1"/>
</dbReference>
<evidence type="ECO:0000256" key="4">
    <source>
        <dbReference type="SAM" id="SignalP"/>
    </source>
</evidence>
<evidence type="ECO:0000259" key="6">
    <source>
        <dbReference type="Pfam" id="PF17678"/>
    </source>
</evidence>
<evidence type="ECO:0000256" key="3">
    <source>
        <dbReference type="ARBA" id="ARBA00022837"/>
    </source>
</evidence>
<feature type="domain" description="Glycosyl hydrolase family 92 N-terminal" evidence="6">
    <location>
        <begin position="45"/>
        <end position="299"/>
    </location>
</feature>
<evidence type="ECO:0000256" key="2">
    <source>
        <dbReference type="ARBA" id="ARBA00011245"/>
    </source>
</evidence>
<dbReference type="GO" id="GO:0030246">
    <property type="term" value="F:carbohydrate binding"/>
    <property type="evidence" value="ECO:0007669"/>
    <property type="project" value="InterPro"/>
</dbReference>
<comment type="subunit">
    <text evidence="2">Monomer.</text>
</comment>
<feature type="domain" description="Glycosyl hydrolase family 92" evidence="5">
    <location>
        <begin position="305"/>
        <end position="760"/>
    </location>
</feature>
<feature type="signal peptide" evidence="4">
    <location>
        <begin position="1"/>
        <end position="39"/>
    </location>
</feature>
<dbReference type="InterPro" id="IPR014718">
    <property type="entry name" value="GH-type_carb-bd"/>
</dbReference>
<dbReference type="AlphaFoldDB" id="A0A1I0AME7"/>
<dbReference type="Gene3D" id="1.20.1610.10">
    <property type="entry name" value="alpha-1,2-mannosidases domains"/>
    <property type="match status" value="1"/>
</dbReference>
<keyword evidence="4" id="KW-0732">Signal</keyword>
<evidence type="ECO:0000313" key="7">
    <source>
        <dbReference type="EMBL" id="SES95041.1"/>
    </source>
</evidence>
<dbReference type="EMBL" id="FOHT01000004">
    <property type="protein sequence ID" value="SES95041.1"/>
    <property type="molecule type" value="Genomic_DNA"/>
</dbReference>
<dbReference type="InterPro" id="IPR041371">
    <property type="entry name" value="GH92_N"/>
</dbReference>
<dbReference type="InterPro" id="IPR005887">
    <property type="entry name" value="GH92_a_mannosidase_put"/>
</dbReference>
<dbReference type="Gene3D" id="2.70.98.10">
    <property type="match status" value="1"/>
</dbReference>
<dbReference type="Gene3D" id="3.30.2080.10">
    <property type="entry name" value="GH92 mannosidase domain"/>
    <property type="match status" value="1"/>
</dbReference>
<dbReference type="GO" id="GO:0005975">
    <property type="term" value="P:carbohydrate metabolic process"/>
    <property type="evidence" value="ECO:0007669"/>
    <property type="project" value="InterPro"/>
</dbReference>
<evidence type="ECO:0000259" key="5">
    <source>
        <dbReference type="Pfam" id="PF07971"/>
    </source>
</evidence>
<dbReference type="GO" id="GO:0005829">
    <property type="term" value="C:cytosol"/>
    <property type="evidence" value="ECO:0007669"/>
    <property type="project" value="TreeGrafter"/>
</dbReference>
<organism evidence="7 8">
    <name type="scientific">Draconibacterium orientale</name>
    <dbReference type="NCBI Taxonomy" id="1168034"/>
    <lineage>
        <taxon>Bacteria</taxon>
        <taxon>Pseudomonadati</taxon>
        <taxon>Bacteroidota</taxon>
        <taxon>Bacteroidia</taxon>
        <taxon>Marinilabiliales</taxon>
        <taxon>Prolixibacteraceae</taxon>
        <taxon>Draconibacterium</taxon>
    </lineage>
</organism>
<dbReference type="NCBIfam" id="TIGR01180">
    <property type="entry name" value="aman2_put"/>
    <property type="match status" value="1"/>
</dbReference>
<dbReference type="Pfam" id="PF07971">
    <property type="entry name" value="Glyco_hydro_92"/>
    <property type="match status" value="1"/>
</dbReference>
<gene>
    <name evidence="7" type="ORF">SAMN05444285_10410</name>
</gene>
<dbReference type="InterPro" id="IPR012939">
    <property type="entry name" value="Glyco_hydro_92"/>
</dbReference>
<evidence type="ECO:0000313" key="8">
    <source>
        <dbReference type="Proteomes" id="UP000181981"/>
    </source>
</evidence>
<name>A0A1I0AME7_9BACT</name>
<dbReference type="PANTHER" id="PTHR12143">
    <property type="entry name" value="PEPTIDE N-GLYCANASE PNGASE -RELATED"/>
    <property type="match status" value="1"/>
</dbReference>
<dbReference type="PANTHER" id="PTHR12143:SF39">
    <property type="entry name" value="SECRETED PROTEIN"/>
    <property type="match status" value="1"/>
</dbReference>
<dbReference type="InterPro" id="IPR008928">
    <property type="entry name" value="6-hairpin_glycosidase_sf"/>
</dbReference>
<proteinExistence type="predicted"/>